<keyword evidence="7" id="KW-0276">Fatty acid metabolism</keyword>
<sequence>FMGIEVPEKYGGPGSSFFDTVLVVEGLAKVSYLPYTVIKFIIDPAVSVFVDVQNTLIAPLLMQLGTEEQKQKYLPKVCNEWVGSFCLSEPGSGSDAFALATVAKPEGDDYAITGSKMWITNAGHASFFLVSLSQSDECRRMKSSSYKYAIECLNAGRIGIGAQMIGLAQGCFDATIPYLQERKQFGSRLIDFQ</sequence>
<dbReference type="Pfam" id="PF02771">
    <property type="entry name" value="Acyl-CoA_dh_N"/>
    <property type="match status" value="1"/>
</dbReference>
<evidence type="ECO:0000256" key="21">
    <source>
        <dbReference type="ARBA" id="ARBA00051903"/>
    </source>
</evidence>
<dbReference type="EMBL" id="KZ363842">
    <property type="protein sequence ID" value="PIO57786.1"/>
    <property type="molecule type" value="Genomic_DNA"/>
</dbReference>
<dbReference type="InterPro" id="IPR036250">
    <property type="entry name" value="AcylCo_DH-like_C"/>
</dbReference>
<keyword evidence="5 22" id="KW-0285">Flavoprotein</keyword>
<evidence type="ECO:0000256" key="3">
    <source>
        <dbReference type="ARBA" id="ARBA00009347"/>
    </source>
</evidence>
<dbReference type="PROSITE" id="PS00072">
    <property type="entry name" value="ACYL_COA_DH_1"/>
    <property type="match status" value="1"/>
</dbReference>
<evidence type="ECO:0000256" key="12">
    <source>
        <dbReference type="ARBA" id="ARBA00039850"/>
    </source>
</evidence>
<evidence type="ECO:0000256" key="6">
    <source>
        <dbReference type="ARBA" id="ARBA00022827"/>
    </source>
</evidence>
<feature type="domain" description="Acyl-CoA oxidase/dehydrogenase middle" evidence="24">
    <location>
        <begin position="84"/>
        <end position="136"/>
    </location>
</feature>
<dbReference type="Gene3D" id="2.40.110.10">
    <property type="entry name" value="Butyryl-CoA Dehydrogenase, subunit A, domain 2"/>
    <property type="match status" value="1"/>
</dbReference>
<protein>
    <recommendedName>
        <fullName evidence="12">Short/branched chain specific acyl-CoA dehydrogenase, mitochondrial</fullName>
        <ecNumber evidence="11">1.3.8.5</ecNumber>
    </recommendedName>
    <alternativeName>
        <fullName evidence="14">2-methyl branched chain acyl-CoA dehydrogenase</fullName>
    </alternativeName>
    <alternativeName>
        <fullName evidence="13">2-methylbutyryl-coenzyme A dehydrogenase</fullName>
    </alternativeName>
</protein>
<keyword evidence="8 22" id="KW-0560">Oxidoreductase</keyword>
<feature type="domain" description="Acyl-CoA dehydrogenase/oxidase C-terminal" evidence="23">
    <location>
        <begin position="147"/>
        <end position="193"/>
    </location>
</feature>
<evidence type="ECO:0000256" key="16">
    <source>
        <dbReference type="ARBA" id="ARBA00048307"/>
    </source>
</evidence>
<feature type="non-terminal residue" evidence="26">
    <location>
        <position position="1"/>
    </location>
</feature>
<evidence type="ECO:0000256" key="4">
    <source>
        <dbReference type="ARBA" id="ARBA00011881"/>
    </source>
</evidence>
<dbReference type="InterPro" id="IPR009100">
    <property type="entry name" value="AcylCoA_DH/oxidase_NM_dom_sf"/>
</dbReference>
<evidence type="ECO:0000259" key="23">
    <source>
        <dbReference type="Pfam" id="PF00441"/>
    </source>
</evidence>
<dbReference type="InterPro" id="IPR037069">
    <property type="entry name" value="AcylCoA_DH/ox_N_sf"/>
</dbReference>
<evidence type="ECO:0000256" key="8">
    <source>
        <dbReference type="ARBA" id="ARBA00023002"/>
    </source>
</evidence>
<evidence type="ECO:0000256" key="11">
    <source>
        <dbReference type="ARBA" id="ARBA00039036"/>
    </source>
</evidence>
<comment type="similarity">
    <text evidence="3 22">Belongs to the acyl-CoA dehydrogenase family.</text>
</comment>
<dbReference type="InterPro" id="IPR006091">
    <property type="entry name" value="Acyl-CoA_Oxase/DH_mid-dom"/>
</dbReference>
<evidence type="ECO:0000259" key="25">
    <source>
        <dbReference type="Pfam" id="PF02771"/>
    </source>
</evidence>
<comment type="pathway">
    <text evidence="10">Amino-acid degradation; L-isoleucine degradation.</text>
</comment>
<dbReference type="InterPro" id="IPR006089">
    <property type="entry name" value="Acyl-CoA_DH_CS"/>
</dbReference>
<comment type="catalytic activity">
    <reaction evidence="17">
        <text>(2R)-2-methylbutanoyl-CoA + oxidized [electron-transfer flavoprotein] + H(+) = ethylacryloyl-CoA + reduced [electron-transfer flavoprotein]</text>
        <dbReference type="Rhea" id="RHEA:65296"/>
        <dbReference type="Rhea" id="RHEA-COMP:10685"/>
        <dbReference type="Rhea" id="RHEA-COMP:10686"/>
        <dbReference type="ChEBI" id="CHEBI:15378"/>
        <dbReference type="ChEBI" id="CHEBI:57692"/>
        <dbReference type="ChEBI" id="CHEBI:58307"/>
        <dbReference type="ChEBI" id="CHEBI:156439"/>
        <dbReference type="ChEBI" id="CHEBI:156440"/>
    </reaction>
    <physiologicalReaction direction="left-to-right" evidence="17">
        <dbReference type="Rhea" id="RHEA:65297"/>
    </physiologicalReaction>
</comment>
<dbReference type="GO" id="GO:0005739">
    <property type="term" value="C:mitochondrion"/>
    <property type="evidence" value="ECO:0007669"/>
    <property type="project" value="TreeGrafter"/>
</dbReference>
<name>A0A2G9TII9_TELCI</name>
<dbReference type="Proteomes" id="UP000230423">
    <property type="component" value="Unassembled WGS sequence"/>
</dbReference>
<comment type="cofactor">
    <cofactor evidence="1 22">
        <name>FAD</name>
        <dbReference type="ChEBI" id="CHEBI:57692"/>
    </cofactor>
</comment>
<evidence type="ECO:0000256" key="18">
    <source>
        <dbReference type="ARBA" id="ARBA00049096"/>
    </source>
</evidence>
<dbReference type="InterPro" id="IPR009075">
    <property type="entry name" value="AcylCo_DH/oxidase_C"/>
</dbReference>
<dbReference type="SUPFAM" id="SSF56645">
    <property type="entry name" value="Acyl-CoA dehydrogenase NM domain-like"/>
    <property type="match status" value="1"/>
</dbReference>
<dbReference type="InterPro" id="IPR046373">
    <property type="entry name" value="Acyl-CoA_Oxase/DH_mid-dom_sf"/>
</dbReference>
<keyword evidence="27" id="KW-1185">Reference proteome</keyword>
<comment type="catalytic activity">
    <reaction evidence="20">
        <text>(2S)-2-methylbutanoyl-CoA + oxidized [electron-transfer flavoprotein] + H(+) = (2E)-2-methylbut-2-enoyl-CoA + reduced [electron-transfer flavoprotein]</text>
        <dbReference type="Rhea" id="RHEA:48256"/>
        <dbReference type="Rhea" id="RHEA-COMP:10685"/>
        <dbReference type="Rhea" id="RHEA-COMP:10686"/>
        <dbReference type="ChEBI" id="CHEBI:15378"/>
        <dbReference type="ChEBI" id="CHEBI:57337"/>
        <dbReference type="ChEBI" id="CHEBI:57692"/>
        <dbReference type="ChEBI" id="CHEBI:58307"/>
        <dbReference type="ChEBI" id="CHEBI:88166"/>
    </reaction>
    <physiologicalReaction direction="left-to-right" evidence="20">
        <dbReference type="Rhea" id="RHEA:48257"/>
    </physiologicalReaction>
</comment>
<dbReference type="GO" id="GO:0003853">
    <property type="term" value="F:short-chain 2-methyl fatty acyl-CoA dehydrogenase activity"/>
    <property type="evidence" value="ECO:0007669"/>
    <property type="project" value="UniProtKB-EC"/>
</dbReference>
<dbReference type="Pfam" id="PF00441">
    <property type="entry name" value="Acyl-CoA_dh_1"/>
    <property type="match status" value="1"/>
</dbReference>
<evidence type="ECO:0000256" key="5">
    <source>
        <dbReference type="ARBA" id="ARBA00022630"/>
    </source>
</evidence>
<comment type="catalytic activity">
    <reaction evidence="16">
        <text>valproyl-CoA + oxidized [electron-transfer flavoprotein] + H(+) = (2E)-2-propylpent-2-enoyl-CoA + reduced [electron-transfer flavoprotein]</text>
        <dbReference type="Rhea" id="RHEA:65344"/>
        <dbReference type="Rhea" id="RHEA-COMP:10685"/>
        <dbReference type="Rhea" id="RHEA-COMP:10686"/>
        <dbReference type="ChEBI" id="CHEBI:15378"/>
        <dbReference type="ChEBI" id="CHEBI:57692"/>
        <dbReference type="ChEBI" id="CHEBI:58307"/>
        <dbReference type="ChEBI" id="CHEBI:156457"/>
        <dbReference type="ChEBI" id="CHEBI:156458"/>
    </reaction>
    <physiologicalReaction direction="left-to-right" evidence="16">
        <dbReference type="Rhea" id="RHEA:65345"/>
    </physiologicalReaction>
</comment>
<dbReference type="FunFam" id="1.20.140.10:FF:000086">
    <property type="entry name" value="Acyl CoA DeHydrogenase"/>
    <property type="match status" value="1"/>
</dbReference>
<dbReference type="Gene3D" id="1.10.540.10">
    <property type="entry name" value="Acyl-CoA dehydrogenase/oxidase, N-terminal domain"/>
    <property type="match status" value="1"/>
</dbReference>
<proteinExistence type="inferred from homology"/>
<evidence type="ECO:0000256" key="22">
    <source>
        <dbReference type="RuleBase" id="RU362125"/>
    </source>
</evidence>
<dbReference type="InterPro" id="IPR013786">
    <property type="entry name" value="AcylCoA_DH/ox_N"/>
</dbReference>
<evidence type="ECO:0000256" key="15">
    <source>
        <dbReference type="ARBA" id="ARBA00048235"/>
    </source>
</evidence>
<evidence type="ECO:0000256" key="17">
    <source>
        <dbReference type="ARBA" id="ARBA00048592"/>
    </source>
</evidence>
<dbReference type="OrthoDB" id="434771at2759"/>
<comment type="pathway">
    <text evidence="2">Lipid metabolism; mitochondrial fatty acid beta-oxidation.</text>
</comment>
<evidence type="ECO:0000259" key="24">
    <source>
        <dbReference type="Pfam" id="PF02770"/>
    </source>
</evidence>
<comment type="catalytic activity">
    <reaction evidence="15">
        <text>2-methylbutanoyl-CoA + oxidized [electron-transfer flavoprotein] + H(+) = (2E)-2-methylbut-2-enoyl-CoA + reduced [electron-transfer flavoprotein]</text>
        <dbReference type="Rhea" id="RHEA:43780"/>
        <dbReference type="Rhea" id="RHEA-COMP:10685"/>
        <dbReference type="Rhea" id="RHEA-COMP:10686"/>
        <dbReference type="ChEBI" id="CHEBI:15378"/>
        <dbReference type="ChEBI" id="CHEBI:57336"/>
        <dbReference type="ChEBI" id="CHEBI:57337"/>
        <dbReference type="ChEBI" id="CHEBI:57692"/>
        <dbReference type="ChEBI" id="CHEBI:58307"/>
        <dbReference type="EC" id="1.3.8.5"/>
    </reaction>
    <physiologicalReaction direction="left-to-right" evidence="15">
        <dbReference type="Rhea" id="RHEA:43781"/>
    </physiologicalReaction>
</comment>
<accession>A0A2G9TII9</accession>
<evidence type="ECO:0000313" key="26">
    <source>
        <dbReference type="EMBL" id="PIO57786.1"/>
    </source>
</evidence>
<evidence type="ECO:0000256" key="10">
    <source>
        <dbReference type="ARBA" id="ARBA00037895"/>
    </source>
</evidence>
<dbReference type="Pfam" id="PF02770">
    <property type="entry name" value="Acyl-CoA_dh_M"/>
    <property type="match status" value="1"/>
</dbReference>
<dbReference type="PANTHER" id="PTHR43884">
    <property type="entry name" value="ACYL-COA DEHYDROGENASE"/>
    <property type="match status" value="1"/>
</dbReference>
<feature type="non-terminal residue" evidence="26">
    <location>
        <position position="193"/>
    </location>
</feature>
<dbReference type="Gene3D" id="1.20.140.10">
    <property type="entry name" value="Butyryl-CoA Dehydrogenase, subunit A, domain 3"/>
    <property type="match status" value="1"/>
</dbReference>
<comment type="subunit">
    <text evidence="4">Homotetramer.</text>
</comment>
<gene>
    <name evidence="26" type="ORF">TELCIR_20794</name>
</gene>
<evidence type="ECO:0000256" key="2">
    <source>
        <dbReference type="ARBA" id="ARBA00005198"/>
    </source>
</evidence>
<feature type="domain" description="Acyl-CoA dehydrogenase/oxidase N-terminal" evidence="25">
    <location>
        <begin position="1"/>
        <end position="79"/>
    </location>
</feature>
<evidence type="ECO:0000256" key="1">
    <source>
        <dbReference type="ARBA" id="ARBA00001974"/>
    </source>
</evidence>
<keyword evidence="6 22" id="KW-0274">FAD</keyword>
<evidence type="ECO:0000313" key="27">
    <source>
        <dbReference type="Proteomes" id="UP000230423"/>
    </source>
</evidence>
<evidence type="ECO:0000256" key="13">
    <source>
        <dbReference type="ARBA" id="ARBA00041537"/>
    </source>
</evidence>
<dbReference type="GO" id="GO:0006631">
    <property type="term" value="P:fatty acid metabolic process"/>
    <property type="evidence" value="ECO:0007669"/>
    <property type="project" value="UniProtKB-KW"/>
</dbReference>
<keyword evidence="9" id="KW-0443">Lipid metabolism</keyword>
<dbReference type="GO" id="GO:0050660">
    <property type="term" value="F:flavin adenine dinucleotide binding"/>
    <property type="evidence" value="ECO:0007669"/>
    <property type="project" value="InterPro"/>
</dbReference>
<dbReference type="SUPFAM" id="SSF47203">
    <property type="entry name" value="Acyl-CoA dehydrogenase C-terminal domain-like"/>
    <property type="match status" value="1"/>
</dbReference>
<organism evidence="26 27">
    <name type="scientific">Teladorsagia circumcincta</name>
    <name type="common">Brown stomach worm</name>
    <name type="synonym">Ostertagia circumcincta</name>
    <dbReference type="NCBI Taxonomy" id="45464"/>
    <lineage>
        <taxon>Eukaryota</taxon>
        <taxon>Metazoa</taxon>
        <taxon>Ecdysozoa</taxon>
        <taxon>Nematoda</taxon>
        <taxon>Chromadorea</taxon>
        <taxon>Rhabditida</taxon>
        <taxon>Rhabditina</taxon>
        <taxon>Rhabditomorpha</taxon>
        <taxon>Strongyloidea</taxon>
        <taxon>Trichostrongylidae</taxon>
        <taxon>Teladorsagia</taxon>
    </lineage>
</organism>
<comment type="catalytic activity">
    <reaction evidence="18">
        <text>butanoyl-CoA + oxidized [electron-transfer flavoprotein] + H(+) = (2E)-butenoyl-CoA + reduced [electron-transfer flavoprotein]</text>
        <dbReference type="Rhea" id="RHEA:24004"/>
        <dbReference type="Rhea" id="RHEA-COMP:10685"/>
        <dbReference type="Rhea" id="RHEA-COMP:10686"/>
        <dbReference type="ChEBI" id="CHEBI:15378"/>
        <dbReference type="ChEBI" id="CHEBI:57332"/>
        <dbReference type="ChEBI" id="CHEBI:57371"/>
        <dbReference type="ChEBI" id="CHEBI:57692"/>
        <dbReference type="ChEBI" id="CHEBI:58307"/>
    </reaction>
    <physiologicalReaction direction="left-to-right" evidence="18">
        <dbReference type="Rhea" id="RHEA:24005"/>
    </physiologicalReaction>
</comment>
<evidence type="ECO:0000256" key="19">
    <source>
        <dbReference type="ARBA" id="ARBA00049192"/>
    </source>
</evidence>
<comment type="catalytic activity">
    <reaction evidence="19">
        <text>hexanoyl-CoA + oxidized [electron-transfer flavoprotein] + H(+) = (2E)-hexenoyl-CoA + reduced [electron-transfer flavoprotein]</text>
        <dbReference type="Rhea" id="RHEA:43464"/>
        <dbReference type="Rhea" id="RHEA-COMP:10685"/>
        <dbReference type="Rhea" id="RHEA-COMP:10686"/>
        <dbReference type="ChEBI" id="CHEBI:15378"/>
        <dbReference type="ChEBI" id="CHEBI:57692"/>
        <dbReference type="ChEBI" id="CHEBI:58307"/>
        <dbReference type="ChEBI" id="CHEBI:62077"/>
        <dbReference type="ChEBI" id="CHEBI:62620"/>
    </reaction>
    <physiologicalReaction direction="left-to-right" evidence="19">
        <dbReference type="Rhea" id="RHEA:43465"/>
    </physiologicalReaction>
</comment>
<dbReference type="PANTHER" id="PTHR43884:SF1">
    <property type="entry name" value="SHORT_BRANCHED CHAIN SPECIFIC ACYL-COA DEHYDROGENASE, MITOCHONDRIAL"/>
    <property type="match status" value="1"/>
</dbReference>
<evidence type="ECO:0000256" key="20">
    <source>
        <dbReference type="ARBA" id="ARBA00049552"/>
    </source>
</evidence>
<comment type="catalytic activity">
    <reaction evidence="21">
        <text>2-methylpropanoyl-CoA + oxidized [electron-transfer flavoprotein] + H(+) = 2-methylpropenoyl-CoA + reduced [electron-transfer flavoprotein]</text>
        <dbReference type="Rhea" id="RHEA:44180"/>
        <dbReference type="Rhea" id="RHEA-COMP:10685"/>
        <dbReference type="Rhea" id="RHEA-COMP:10686"/>
        <dbReference type="ChEBI" id="CHEBI:15378"/>
        <dbReference type="ChEBI" id="CHEBI:57338"/>
        <dbReference type="ChEBI" id="CHEBI:57692"/>
        <dbReference type="ChEBI" id="CHEBI:58307"/>
        <dbReference type="ChEBI" id="CHEBI:62500"/>
    </reaction>
    <physiologicalReaction direction="left-to-right" evidence="21">
        <dbReference type="Rhea" id="RHEA:44181"/>
    </physiologicalReaction>
</comment>
<evidence type="ECO:0000256" key="9">
    <source>
        <dbReference type="ARBA" id="ARBA00023098"/>
    </source>
</evidence>
<evidence type="ECO:0000256" key="14">
    <source>
        <dbReference type="ARBA" id="ARBA00042821"/>
    </source>
</evidence>
<dbReference type="EC" id="1.3.8.5" evidence="11"/>
<dbReference type="AlphaFoldDB" id="A0A2G9TII9"/>
<reference evidence="26 27" key="1">
    <citation type="submission" date="2015-09" db="EMBL/GenBank/DDBJ databases">
        <title>Draft genome of the parasitic nematode Teladorsagia circumcincta isolate WARC Sus (inbred).</title>
        <authorList>
            <person name="Mitreva M."/>
        </authorList>
    </citation>
    <scope>NUCLEOTIDE SEQUENCE [LARGE SCALE GENOMIC DNA]</scope>
    <source>
        <strain evidence="26 27">S</strain>
    </source>
</reference>
<evidence type="ECO:0000256" key="7">
    <source>
        <dbReference type="ARBA" id="ARBA00022832"/>
    </source>
</evidence>